<accession>A0ABD3TDR3</accession>
<name>A0ABD3TDR3_9LAMI</name>
<keyword evidence="2" id="KW-1185">Reference proteome</keyword>
<reference evidence="1 2" key="1">
    <citation type="submission" date="2024-12" db="EMBL/GenBank/DDBJ databases">
        <title>The unique morphological basis and parallel evolutionary history of personate flowers in Penstemon.</title>
        <authorList>
            <person name="Depatie T.H."/>
            <person name="Wessinger C.A."/>
        </authorList>
    </citation>
    <scope>NUCLEOTIDE SEQUENCE [LARGE SCALE GENOMIC DNA]</scope>
    <source>
        <strain evidence="1">WTNN_2</strain>
        <tissue evidence="1">Leaf</tissue>
    </source>
</reference>
<dbReference type="AlphaFoldDB" id="A0ABD3TDR3"/>
<gene>
    <name evidence="1" type="ORF">ACJIZ3_009361</name>
</gene>
<evidence type="ECO:0000313" key="2">
    <source>
        <dbReference type="Proteomes" id="UP001634393"/>
    </source>
</evidence>
<proteinExistence type="predicted"/>
<organism evidence="1 2">
    <name type="scientific">Penstemon smallii</name>
    <dbReference type="NCBI Taxonomy" id="265156"/>
    <lineage>
        <taxon>Eukaryota</taxon>
        <taxon>Viridiplantae</taxon>
        <taxon>Streptophyta</taxon>
        <taxon>Embryophyta</taxon>
        <taxon>Tracheophyta</taxon>
        <taxon>Spermatophyta</taxon>
        <taxon>Magnoliopsida</taxon>
        <taxon>eudicotyledons</taxon>
        <taxon>Gunneridae</taxon>
        <taxon>Pentapetalae</taxon>
        <taxon>asterids</taxon>
        <taxon>lamiids</taxon>
        <taxon>Lamiales</taxon>
        <taxon>Plantaginaceae</taxon>
        <taxon>Cheloneae</taxon>
        <taxon>Penstemon</taxon>
    </lineage>
</organism>
<protein>
    <submittedName>
        <fullName evidence="1">Uncharacterized protein</fullName>
    </submittedName>
</protein>
<dbReference type="EMBL" id="JBJXBP010000004">
    <property type="protein sequence ID" value="KAL3834625.1"/>
    <property type="molecule type" value="Genomic_DNA"/>
</dbReference>
<evidence type="ECO:0000313" key="1">
    <source>
        <dbReference type="EMBL" id="KAL3834625.1"/>
    </source>
</evidence>
<dbReference type="Proteomes" id="UP001634393">
    <property type="component" value="Unassembled WGS sequence"/>
</dbReference>
<comment type="caution">
    <text evidence="1">The sequence shown here is derived from an EMBL/GenBank/DDBJ whole genome shotgun (WGS) entry which is preliminary data.</text>
</comment>
<sequence length="63" mass="7108">MGDCEGKTWNKAKEIQTTSKKGFIYDLFNVGDVVILGYVNPEHCSCYQGEASRYYTHRTIAAV</sequence>